<keyword evidence="1" id="KW-1133">Transmembrane helix</keyword>
<feature type="transmembrane region" description="Helical" evidence="1">
    <location>
        <begin position="55"/>
        <end position="75"/>
    </location>
</feature>
<name>A0A1I5QPX2_9ACTN</name>
<keyword evidence="1" id="KW-0812">Transmembrane</keyword>
<organism evidence="2 3">
    <name type="scientific">Actinomadura madurae</name>
    <dbReference type="NCBI Taxonomy" id="1993"/>
    <lineage>
        <taxon>Bacteria</taxon>
        <taxon>Bacillati</taxon>
        <taxon>Actinomycetota</taxon>
        <taxon>Actinomycetes</taxon>
        <taxon>Streptosporangiales</taxon>
        <taxon>Thermomonosporaceae</taxon>
        <taxon>Actinomadura</taxon>
    </lineage>
</organism>
<evidence type="ECO:0000313" key="3">
    <source>
        <dbReference type="Proteomes" id="UP000183413"/>
    </source>
</evidence>
<protein>
    <recommendedName>
        <fullName evidence="4">PASTA domain-containing protein</fullName>
    </recommendedName>
</protein>
<accession>A0A1I5QPX2</accession>
<dbReference type="STRING" id="1993.SAMN04489713_114217"/>
<evidence type="ECO:0000313" key="2">
    <source>
        <dbReference type="EMBL" id="SFP48293.1"/>
    </source>
</evidence>
<dbReference type="AlphaFoldDB" id="A0A1I5QPX2"/>
<dbReference type="InParanoid" id="A0A1I5QPX2"/>
<dbReference type="Proteomes" id="UP000183413">
    <property type="component" value="Unassembled WGS sequence"/>
</dbReference>
<keyword evidence="3" id="KW-1185">Reference proteome</keyword>
<dbReference type="eggNOG" id="ENOG5031WXQ">
    <property type="taxonomic scope" value="Bacteria"/>
</dbReference>
<gene>
    <name evidence="2" type="ORF">SAMN04489713_114217</name>
</gene>
<dbReference type="RefSeq" id="WP_075023430.1">
    <property type="nucleotide sequence ID" value="NZ_FOVH01000014.1"/>
</dbReference>
<evidence type="ECO:0000256" key="1">
    <source>
        <dbReference type="SAM" id="Phobius"/>
    </source>
</evidence>
<dbReference type="EMBL" id="FOVH01000014">
    <property type="protein sequence ID" value="SFP48293.1"/>
    <property type="molecule type" value="Genomic_DNA"/>
</dbReference>
<sequence>MTSPIDELVASLNPVHEDEITSEPSGAAGRALLADVTTGETPAPRRRRLPRRARVAIGGAVLAGAATATVVVLSGQDSGPLRSYANAAVRIDVEGDGYEVEIKDAYAGQEEFREAFAKVGLNARLSIVPVSPAREREIIRVGSLPDSGGGPVSPGGVRGTFTMVLDCPPGRDTCPLRVRLGGALFRHEGGEVVIGRKARPGEVYADATPARGDHPESLRLTGRTVGEALADLRRRGLTASFSLGEFKADGSGYMRNAPAGWQPDAGRRVTGAWVRSSNSIGLLITPAKSDPKPDPAG</sequence>
<evidence type="ECO:0008006" key="4">
    <source>
        <dbReference type="Google" id="ProtNLM"/>
    </source>
</evidence>
<keyword evidence="1" id="KW-0472">Membrane</keyword>
<dbReference type="OrthoDB" id="3464917at2"/>
<reference evidence="2 3" key="1">
    <citation type="submission" date="2016-10" db="EMBL/GenBank/DDBJ databases">
        <authorList>
            <person name="de Groot N.N."/>
        </authorList>
    </citation>
    <scope>NUCLEOTIDE SEQUENCE [LARGE SCALE GENOMIC DNA]</scope>
    <source>
        <strain evidence="2 3">DSM 43067</strain>
    </source>
</reference>
<proteinExistence type="predicted"/>